<feature type="transmembrane region" description="Helical" evidence="1">
    <location>
        <begin position="12"/>
        <end position="32"/>
    </location>
</feature>
<keyword evidence="1" id="KW-0472">Membrane</keyword>
<reference evidence="2 3" key="1">
    <citation type="submission" date="2020-06" db="EMBL/GenBank/DDBJ databases">
        <title>Methanolobus halotolerans sp. nov., isolated from a saline lake Tus in Siberia.</title>
        <authorList>
            <person name="Shen Y."/>
            <person name="Chen S.-C."/>
            <person name="Lai M.-C."/>
            <person name="Huang H.-H."/>
            <person name="Chiu H.-H."/>
            <person name="Tang S.-L."/>
            <person name="Rogozin D.Y."/>
            <person name="Degermendzhy A.G."/>
        </authorList>
    </citation>
    <scope>NUCLEOTIDE SEQUENCE [LARGE SCALE GENOMIC DNA]</scope>
    <source>
        <strain evidence="2 3">DSM 21339</strain>
    </source>
</reference>
<feature type="transmembrane region" description="Helical" evidence="1">
    <location>
        <begin position="81"/>
        <end position="99"/>
    </location>
</feature>
<evidence type="ECO:0000256" key="1">
    <source>
        <dbReference type="SAM" id="Phobius"/>
    </source>
</evidence>
<dbReference type="Proteomes" id="UP000509594">
    <property type="component" value="Chromosome"/>
</dbReference>
<evidence type="ECO:0000313" key="3">
    <source>
        <dbReference type="Proteomes" id="UP000509594"/>
    </source>
</evidence>
<dbReference type="RefSeq" id="WP_176963947.1">
    <property type="nucleotide sequence ID" value="NZ_CP058215.1"/>
</dbReference>
<dbReference type="OrthoDB" id="124575at2157"/>
<gene>
    <name evidence="2" type="ORF">HWN40_00645</name>
</gene>
<keyword evidence="1" id="KW-0812">Transmembrane</keyword>
<proteinExistence type="predicted"/>
<keyword evidence="1" id="KW-1133">Transmembrane helix</keyword>
<sequence length="167" mass="19041">MDHIKISPKDIFLLRKLLPFICLAVPWEFYFYTSDYSTGWGIKFSIFYANFDAQYGTLFVDIMKQLTLLSYGGFLPSLRTVTWSMAALLCIIVVFYELFRENIEIKLSMQTTGILLLIGAFLTLVSSVAVWNSTFKTIPIAPIFFACSGYLLLHMGKKTNAKKINQS</sequence>
<evidence type="ECO:0008006" key="4">
    <source>
        <dbReference type="Google" id="ProtNLM"/>
    </source>
</evidence>
<evidence type="ECO:0000313" key="2">
    <source>
        <dbReference type="EMBL" id="QLC48884.1"/>
    </source>
</evidence>
<feature type="transmembrane region" description="Helical" evidence="1">
    <location>
        <begin position="137"/>
        <end position="153"/>
    </location>
</feature>
<dbReference type="AlphaFoldDB" id="A0A7D5I3D2"/>
<dbReference type="GeneID" id="55820138"/>
<dbReference type="KEGG" id="mzi:HWN40_00645"/>
<name>A0A7D5I3D2_9EURY</name>
<keyword evidence="3" id="KW-1185">Reference proteome</keyword>
<accession>A0A7D5I3D2</accession>
<dbReference type="EMBL" id="CP058215">
    <property type="protein sequence ID" value="QLC48884.1"/>
    <property type="molecule type" value="Genomic_DNA"/>
</dbReference>
<feature type="transmembrane region" description="Helical" evidence="1">
    <location>
        <begin position="111"/>
        <end position="131"/>
    </location>
</feature>
<organism evidence="2 3">
    <name type="scientific">Methanolobus zinderi</name>
    <dbReference type="NCBI Taxonomy" id="536044"/>
    <lineage>
        <taxon>Archaea</taxon>
        <taxon>Methanobacteriati</taxon>
        <taxon>Methanobacteriota</taxon>
        <taxon>Stenosarchaea group</taxon>
        <taxon>Methanomicrobia</taxon>
        <taxon>Methanosarcinales</taxon>
        <taxon>Methanosarcinaceae</taxon>
        <taxon>Methanolobus</taxon>
    </lineage>
</organism>
<protein>
    <recommendedName>
        <fullName evidence="4">TIGR04206 family protein</fullName>
    </recommendedName>
</protein>